<dbReference type="GO" id="GO:0015666">
    <property type="term" value="F:restriction endodeoxyribonuclease activity"/>
    <property type="evidence" value="ECO:0007669"/>
    <property type="project" value="TreeGrafter"/>
</dbReference>
<feature type="domain" description="Restriction endonuclease type IV Mrr" evidence="1">
    <location>
        <begin position="170"/>
        <end position="290"/>
    </location>
</feature>
<dbReference type="AlphaFoldDB" id="A0A5R9A121"/>
<keyword evidence="3" id="KW-0255">Endonuclease</keyword>
<dbReference type="PANTHER" id="PTHR30015:SF7">
    <property type="entry name" value="TYPE IV METHYL-DIRECTED RESTRICTION ENZYME ECOKMRR"/>
    <property type="match status" value="1"/>
</dbReference>
<dbReference type="Pfam" id="PF14338">
    <property type="entry name" value="Mrr_N"/>
    <property type="match status" value="1"/>
</dbReference>
<dbReference type="InterPro" id="IPR025745">
    <property type="entry name" value="Mrr-like_N_dom"/>
</dbReference>
<accession>A0A5R9A121</accession>
<reference evidence="3 4" key="1">
    <citation type="submission" date="2019-05" db="EMBL/GenBank/DDBJ databases">
        <title>Nesterenkonia sp. GY239, isolated from the Southern Atlantic Ocean.</title>
        <authorList>
            <person name="Zhang G."/>
        </authorList>
    </citation>
    <scope>NUCLEOTIDE SEQUENCE [LARGE SCALE GENOMIC DNA]</scope>
    <source>
        <strain evidence="3 4">GY239</strain>
    </source>
</reference>
<dbReference type="GO" id="GO:0003677">
    <property type="term" value="F:DNA binding"/>
    <property type="evidence" value="ECO:0007669"/>
    <property type="project" value="InterPro"/>
</dbReference>
<name>A0A5R9A121_9MICC</name>
<dbReference type="InterPro" id="IPR011335">
    <property type="entry name" value="Restrct_endonuc-II-like"/>
</dbReference>
<organism evidence="3 4">
    <name type="scientific">Nesterenkonia sphaerica</name>
    <dbReference type="NCBI Taxonomy" id="1804988"/>
    <lineage>
        <taxon>Bacteria</taxon>
        <taxon>Bacillati</taxon>
        <taxon>Actinomycetota</taxon>
        <taxon>Actinomycetes</taxon>
        <taxon>Micrococcales</taxon>
        <taxon>Micrococcaceae</taxon>
        <taxon>Nesterenkonia</taxon>
    </lineage>
</organism>
<keyword evidence="4" id="KW-1185">Reference proteome</keyword>
<dbReference type="SUPFAM" id="SSF52980">
    <property type="entry name" value="Restriction endonuclease-like"/>
    <property type="match status" value="1"/>
</dbReference>
<dbReference type="Pfam" id="PF04471">
    <property type="entry name" value="Mrr_cat"/>
    <property type="match status" value="1"/>
</dbReference>
<dbReference type="InterPro" id="IPR011856">
    <property type="entry name" value="tRNA_endonuc-like_dom_sf"/>
</dbReference>
<proteinExistence type="predicted"/>
<protein>
    <submittedName>
        <fullName evidence="3">Restriction endonuclease</fullName>
    </submittedName>
</protein>
<comment type="caution">
    <text evidence="3">The sequence shown here is derived from an EMBL/GenBank/DDBJ whole genome shotgun (WGS) entry which is preliminary data.</text>
</comment>
<gene>
    <name evidence="3" type="ORF">FEF27_11915</name>
</gene>
<dbReference type="GO" id="GO:0009307">
    <property type="term" value="P:DNA restriction-modification system"/>
    <property type="evidence" value="ECO:0007669"/>
    <property type="project" value="InterPro"/>
</dbReference>
<dbReference type="RefSeq" id="WP_138171117.1">
    <property type="nucleotide sequence ID" value="NZ_VAWA01000023.1"/>
</dbReference>
<dbReference type="OrthoDB" id="9803736at2"/>
<dbReference type="InterPro" id="IPR052906">
    <property type="entry name" value="Type_IV_Methyl-Rstrct_Enzyme"/>
</dbReference>
<dbReference type="Gene3D" id="3.40.1350.10">
    <property type="match status" value="1"/>
</dbReference>
<dbReference type="PANTHER" id="PTHR30015">
    <property type="entry name" value="MRR RESTRICTION SYSTEM PROTEIN"/>
    <property type="match status" value="1"/>
</dbReference>
<evidence type="ECO:0000313" key="4">
    <source>
        <dbReference type="Proteomes" id="UP000306544"/>
    </source>
</evidence>
<feature type="domain" description="Restriction system protein Mrr-like N-terminal" evidence="2">
    <location>
        <begin position="21"/>
        <end position="102"/>
    </location>
</feature>
<evidence type="ECO:0000313" key="3">
    <source>
        <dbReference type="EMBL" id="TLP71904.1"/>
    </source>
</evidence>
<sequence length="302" mass="32933">MDASHPANSATSSQVPPWPVFVKHILAVVSEETDIPRRKLREKALDASGISPEARAEVIPSGAFRASNRVDWAITHLSKAGYIHAMKRGIYSITDTGRKWYAENPEGIQDYSEANRVFKDFWPDKEGAHRAPVSPQEPTMEVGSTPTEQVEAGIEDLKFEVADELLERLQSAPPEFFEGAVVDLLLAMGYGGTERRGRRIGGSADGGVDGVIDQDALGLEQVYVQAKRYAAGNSVGREAVQAFIGALHGFGAQRGVFITTSVFTKQAQGYASSVSTRVRLLEGNELVRLMLKYRVGVQVKES</sequence>
<keyword evidence="3" id="KW-0540">Nuclease</keyword>
<dbReference type="InterPro" id="IPR007560">
    <property type="entry name" value="Restrct_endonuc_IV_Mrr"/>
</dbReference>
<keyword evidence="3" id="KW-0378">Hydrolase</keyword>
<dbReference type="EMBL" id="VAWA01000023">
    <property type="protein sequence ID" value="TLP71904.1"/>
    <property type="molecule type" value="Genomic_DNA"/>
</dbReference>
<dbReference type="Proteomes" id="UP000306544">
    <property type="component" value="Unassembled WGS sequence"/>
</dbReference>
<evidence type="ECO:0000259" key="2">
    <source>
        <dbReference type="Pfam" id="PF14338"/>
    </source>
</evidence>
<evidence type="ECO:0000259" key="1">
    <source>
        <dbReference type="Pfam" id="PF04471"/>
    </source>
</evidence>